<feature type="signal peptide" evidence="5">
    <location>
        <begin position="1"/>
        <end position="31"/>
    </location>
</feature>
<evidence type="ECO:0000313" key="7">
    <source>
        <dbReference type="Proteomes" id="UP000180166"/>
    </source>
</evidence>
<reference evidence="6 7" key="1">
    <citation type="submission" date="2016-10" db="EMBL/GenBank/DDBJ databases">
        <title>Genome sequence of Nocardia seriolae strain EM150506, isolated from Anguila japonica.</title>
        <authorList>
            <person name="Han H.-J."/>
        </authorList>
    </citation>
    <scope>NUCLEOTIDE SEQUENCE [LARGE SCALE GENOMIC DNA]</scope>
    <source>
        <strain evidence="6 7">EM150506</strain>
    </source>
</reference>
<dbReference type="PANTHER" id="PTHR33630">
    <property type="entry name" value="CUTINASE RV1984C-RELATED-RELATED"/>
    <property type="match status" value="1"/>
</dbReference>
<accession>A0ABC8B3M0</accession>
<keyword evidence="3 6" id="KW-0378">Hydrolase</keyword>
<dbReference type="EMBL" id="CP017839">
    <property type="protein sequence ID" value="APB01039.1"/>
    <property type="molecule type" value="Genomic_DNA"/>
</dbReference>
<gene>
    <name evidence="6" type="ORF">NS506_07011</name>
</gene>
<dbReference type="SMART" id="SM01110">
    <property type="entry name" value="Cutinase"/>
    <property type="match status" value="1"/>
</dbReference>
<dbReference type="Proteomes" id="UP000180166">
    <property type="component" value="Chromosome"/>
</dbReference>
<evidence type="ECO:0000256" key="1">
    <source>
        <dbReference type="ARBA" id="ARBA00007534"/>
    </source>
</evidence>
<evidence type="ECO:0000256" key="2">
    <source>
        <dbReference type="ARBA" id="ARBA00022487"/>
    </source>
</evidence>
<comment type="similarity">
    <text evidence="1">Belongs to the cutinase family.</text>
</comment>
<evidence type="ECO:0000256" key="4">
    <source>
        <dbReference type="ARBA" id="ARBA00023157"/>
    </source>
</evidence>
<keyword evidence="4" id="KW-1015">Disulfide bond</keyword>
<keyword evidence="2" id="KW-0719">Serine esterase</keyword>
<protein>
    <submittedName>
        <fullName evidence="6">Cutinase</fullName>
        <ecNumber evidence="6">3.1.1.74</ecNumber>
    </submittedName>
</protein>
<dbReference type="KEGG" id="nsr:NS506_07011"/>
<dbReference type="Pfam" id="PF01083">
    <property type="entry name" value="Cutinase"/>
    <property type="match status" value="1"/>
</dbReference>
<dbReference type="InterPro" id="IPR029058">
    <property type="entry name" value="AB_hydrolase_fold"/>
</dbReference>
<dbReference type="RefSeq" id="WP_161789517.1">
    <property type="nucleotide sequence ID" value="NZ_BAWD02000157.1"/>
</dbReference>
<proteinExistence type="inferred from homology"/>
<sequence length="458" mass="46484">MSRLARACRVCAAISVAAVTFGSMVTGEAPADTPAARTCTPYTAIFAPGTWETRPDADPSVPVGMLRPIGDGLQRQFGPDITVLYTPYAASAFDQGLSYAQSLSTLEDRLHQMVSGLCATTRLILAGYSQGADGIGALATEIGNGAGPISADRVAGVGLLADPHRDPSTTLSLGDPQPGHGIAGPRDQDFGALTDRVRTLCVDGDLYCSLNAASSPFLAALGRVLSGDAGPIAALVPADTDPAALVSQIVTVGAGWAATAANRETIVGGFQLLPGFIQSGDIDSAHQMAGILNIALTPLVHAATGVNLTLIGSVIRAAAAVDPSGWNAAERVLADVLTGIDIARITGGMGRLEETLWRAAESATRDDQVAAAADLANAATAGLDLAGAVVGPFTAAVGGNLLVAAQAAVTLVGPDYINALLELGRQGVDMATFYASKAHVDYGDDAQLLLNFLGSQVS</sequence>
<feature type="chain" id="PRO_5044760651" evidence="5">
    <location>
        <begin position="32"/>
        <end position="458"/>
    </location>
</feature>
<keyword evidence="5" id="KW-0732">Signal</keyword>
<dbReference type="PANTHER" id="PTHR33630:SF9">
    <property type="entry name" value="CUTINASE 4"/>
    <property type="match status" value="1"/>
</dbReference>
<dbReference type="EC" id="3.1.1.74" evidence="6"/>
<organism evidence="6 7">
    <name type="scientific">Nocardia seriolae</name>
    <dbReference type="NCBI Taxonomy" id="37332"/>
    <lineage>
        <taxon>Bacteria</taxon>
        <taxon>Bacillati</taxon>
        <taxon>Actinomycetota</taxon>
        <taxon>Actinomycetes</taxon>
        <taxon>Mycobacteriales</taxon>
        <taxon>Nocardiaceae</taxon>
        <taxon>Nocardia</taxon>
    </lineage>
</organism>
<dbReference type="InterPro" id="IPR000675">
    <property type="entry name" value="Cutinase/axe"/>
</dbReference>
<evidence type="ECO:0000256" key="3">
    <source>
        <dbReference type="ARBA" id="ARBA00022801"/>
    </source>
</evidence>
<evidence type="ECO:0000256" key="5">
    <source>
        <dbReference type="SAM" id="SignalP"/>
    </source>
</evidence>
<name>A0ABC8B3M0_9NOCA</name>
<dbReference type="AlphaFoldDB" id="A0ABC8B3M0"/>
<dbReference type="SUPFAM" id="SSF53474">
    <property type="entry name" value="alpha/beta-Hydrolases"/>
    <property type="match status" value="1"/>
</dbReference>
<evidence type="ECO:0000313" key="6">
    <source>
        <dbReference type="EMBL" id="APB01039.1"/>
    </source>
</evidence>
<dbReference type="Gene3D" id="3.40.50.1820">
    <property type="entry name" value="alpha/beta hydrolase"/>
    <property type="match status" value="1"/>
</dbReference>
<dbReference type="GO" id="GO:0050525">
    <property type="term" value="F:cutinase activity"/>
    <property type="evidence" value="ECO:0007669"/>
    <property type="project" value="UniProtKB-EC"/>
</dbReference>